<gene>
    <name evidence="2" type="ORF">LDH80_08565</name>
</gene>
<feature type="transmembrane region" description="Helical" evidence="1">
    <location>
        <begin position="80"/>
        <end position="108"/>
    </location>
</feature>
<accession>A0ABY6QSI9</accession>
<keyword evidence="3" id="KW-1185">Reference proteome</keyword>
<evidence type="ECO:0000313" key="2">
    <source>
        <dbReference type="EMBL" id="UZX20756.1"/>
    </source>
</evidence>
<reference evidence="2" key="1">
    <citation type="submission" date="2021-09" db="EMBL/GenBank/DDBJ databases">
        <title>Complete genome sequence and metabolic characterization of Streptomyces tanashiensis DSM 731 the producer of antibacterial Kalafungin and diverse secondary metabolites.</title>
        <authorList>
            <person name="Abbasi M.N."/>
            <person name="Anwar M.N."/>
            <person name="Alam K."/>
            <person name="Shoaib M."/>
            <person name="Lin Z."/>
            <person name="Hayat M."/>
            <person name="Ali M.I."/>
            <person name="Malik H.M.T."/>
            <person name="Ahmed I."/>
            <person name="Li A."/>
            <person name="Hailong Wang H."/>
            <person name="Zhang Y."/>
        </authorList>
    </citation>
    <scope>NUCLEOTIDE SEQUENCE</scope>
    <source>
        <strain evidence="2">Kala</strain>
    </source>
</reference>
<sequence length="205" mass="21707">MTITVDIRTDRTRHRGLGQVLSAGGVVAGVACLVGPWLAESTGLLVLTGAFEYRWPSFLVAAVLLGAAVRLLTDRPAVRIPVIAVCAVAVVGAVWFRLVLFPMVGAAWEETGRTPAPGGVDRYLVVEEGAAMIDPLWRVSVVDGSGLGAQIWRVAHFNGDTTDGALSRVTWSGPDALVLTTADGQATTVRLDPRTGKPERQLSRP</sequence>
<keyword evidence="1" id="KW-0812">Transmembrane</keyword>
<dbReference type="EMBL" id="CP084204">
    <property type="protein sequence ID" value="UZX20756.1"/>
    <property type="molecule type" value="Genomic_DNA"/>
</dbReference>
<dbReference type="RefSeq" id="WP_190105079.1">
    <property type="nucleotide sequence ID" value="NZ_BMUH01000010.1"/>
</dbReference>
<keyword evidence="1" id="KW-1133">Transmembrane helix</keyword>
<dbReference type="GeneID" id="95599488"/>
<protein>
    <submittedName>
        <fullName evidence="2">Uncharacterized protein</fullName>
    </submittedName>
</protein>
<keyword evidence="1" id="KW-0472">Membrane</keyword>
<organism evidence="2 3">
    <name type="scientific">Streptomyces tanashiensis</name>
    <dbReference type="NCBI Taxonomy" id="67367"/>
    <lineage>
        <taxon>Bacteria</taxon>
        <taxon>Bacillati</taxon>
        <taxon>Actinomycetota</taxon>
        <taxon>Actinomycetes</taxon>
        <taxon>Kitasatosporales</taxon>
        <taxon>Streptomycetaceae</taxon>
        <taxon>Streptomyces</taxon>
    </lineage>
</organism>
<proteinExistence type="predicted"/>
<evidence type="ECO:0000256" key="1">
    <source>
        <dbReference type="SAM" id="Phobius"/>
    </source>
</evidence>
<dbReference type="Proteomes" id="UP001164506">
    <property type="component" value="Chromosome"/>
</dbReference>
<name>A0ABY6QSI9_9ACTN</name>
<feature type="transmembrane region" description="Helical" evidence="1">
    <location>
        <begin position="20"/>
        <end position="39"/>
    </location>
</feature>
<feature type="transmembrane region" description="Helical" evidence="1">
    <location>
        <begin position="55"/>
        <end position="73"/>
    </location>
</feature>
<evidence type="ECO:0000313" key="3">
    <source>
        <dbReference type="Proteomes" id="UP001164506"/>
    </source>
</evidence>